<dbReference type="Proteomes" id="UP000316598">
    <property type="component" value="Unassembled WGS sequence"/>
</dbReference>
<dbReference type="RefSeq" id="WP_146513577.1">
    <property type="nucleotide sequence ID" value="NZ_SJPI01000001.1"/>
</dbReference>
<dbReference type="Gene3D" id="3.30.70.360">
    <property type="match status" value="1"/>
</dbReference>
<evidence type="ECO:0000259" key="6">
    <source>
        <dbReference type="Pfam" id="PF07687"/>
    </source>
</evidence>
<accession>A0A5C5WU10</accession>
<sequence>MISLETAGQVTQQRLAALTHFTQRIVQTPSLSGHEGDAAALIVREMESLRYDDVWVDEVGNIIGRIKGGNGPTIMLNGHMDVVDPGPDEGWPHAAYSGEIVDGHLWGRGSVDMKGPVAAMIYGASLFKHLDIQPTGDVLMTVAVMEEIGGLGSQFLVEHTQADGAIVGEPSENELRLGHRGRIEVQVKFHGRSAHASVPHLGINPHFAAAEFLNRLDEVSLGCDPVLGQSTIAPTLYQTDQVSPNVIPSEVTLFLDWRNVPSETPEHARSVLQKLAEACAADGSDPPEVTVTHRVFDTYTGAKRNFAAVFPPFATSPTDALALAAAKVISNATGQTRAGVWQFATDGGHLMSAGIPVVGFGPGDDRLAHTNQERINIAELQLAAATYTPLCIALASAIEKGTL</sequence>
<dbReference type="GO" id="GO:0004177">
    <property type="term" value="F:aminopeptidase activity"/>
    <property type="evidence" value="ECO:0007669"/>
    <property type="project" value="UniProtKB-UniRule"/>
</dbReference>
<dbReference type="InterPro" id="IPR050072">
    <property type="entry name" value="Peptidase_M20A"/>
</dbReference>
<evidence type="ECO:0000256" key="5">
    <source>
        <dbReference type="PIRSR" id="PIRSR001123-2"/>
    </source>
</evidence>
<dbReference type="PROSITE" id="PS00758">
    <property type="entry name" value="ARGE_DAPE_CPG2_1"/>
    <property type="match status" value="1"/>
</dbReference>
<dbReference type="EMBL" id="SJPI01000001">
    <property type="protein sequence ID" value="TWT53342.1"/>
    <property type="molecule type" value="Genomic_DNA"/>
</dbReference>
<protein>
    <submittedName>
        <fullName evidence="7">Succinyl-diaminopimelate desuccinylase</fullName>
        <ecNumber evidence="7">3.5.1.18</ecNumber>
    </submittedName>
</protein>
<dbReference type="PANTHER" id="PTHR43808:SF28">
    <property type="entry name" value="[LYSW]-LYSINE_[LYSW]-ORNITHINE HYDROLASE"/>
    <property type="match status" value="1"/>
</dbReference>
<dbReference type="AlphaFoldDB" id="A0A5C5WU10"/>
<keyword evidence="4" id="KW-0862">Zinc</keyword>
<comment type="caution">
    <text evidence="7">The sequence shown here is derived from an EMBL/GenBank/DDBJ whole genome shotgun (WGS) entry which is preliminary data.</text>
</comment>
<dbReference type="InterPro" id="IPR002933">
    <property type="entry name" value="Peptidase_M20"/>
</dbReference>
<dbReference type="Gene3D" id="3.40.630.10">
    <property type="entry name" value="Zn peptidases"/>
    <property type="match status" value="2"/>
</dbReference>
<dbReference type="InterPro" id="IPR001261">
    <property type="entry name" value="ArgE/DapE_CS"/>
</dbReference>
<comment type="cofactor">
    <cofactor evidence="5">
        <name>a divalent metal cation</name>
        <dbReference type="ChEBI" id="CHEBI:60240"/>
    </cofactor>
    <text evidence="5">Binds 2 divalent metal cations per subunit.</text>
</comment>
<evidence type="ECO:0000256" key="2">
    <source>
        <dbReference type="ARBA" id="ARBA00022723"/>
    </source>
</evidence>
<keyword evidence="8" id="KW-1185">Reference proteome</keyword>
<proteinExistence type="predicted"/>
<comment type="cofactor">
    <cofactor evidence="1">
        <name>Zn(2+)</name>
        <dbReference type="ChEBI" id="CHEBI:29105"/>
    </cofactor>
</comment>
<gene>
    <name evidence="7" type="primary">dapE_1</name>
    <name evidence="7" type="ORF">Pla22_09710</name>
</gene>
<keyword evidence="2 5" id="KW-0479">Metal-binding</keyword>
<dbReference type="SUPFAM" id="SSF55031">
    <property type="entry name" value="Bacterial exopeptidase dimerisation domain"/>
    <property type="match status" value="1"/>
</dbReference>
<evidence type="ECO:0000256" key="3">
    <source>
        <dbReference type="ARBA" id="ARBA00022801"/>
    </source>
</evidence>
<feature type="domain" description="Peptidase M20 dimerisation" evidence="6">
    <location>
        <begin position="178"/>
        <end position="278"/>
    </location>
</feature>
<dbReference type="Pfam" id="PF01546">
    <property type="entry name" value="Peptidase_M20"/>
    <property type="match status" value="1"/>
</dbReference>
<name>A0A5C5WU10_9BACT</name>
<reference evidence="7 8" key="1">
    <citation type="submission" date="2019-02" db="EMBL/GenBank/DDBJ databases">
        <title>Deep-cultivation of Planctomycetes and their phenomic and genomic characterization uncovers novel biology.</title>
        <authorList>
            <person name="Wiegand S."/>
            <person name="Jogler M."/>
            <person name="Boedeker C."/>
            <person name="Pinto D."/>
            <person name="Vollmers J."/>
            <person name="Rivas-Marin E."/>
            <person name="Kohn T."/>
            <person name="Peeters S.H."/>
            <person name="Heuer A."/>
            <person name="Rast P."/>
            <person name="Oberbeckmann S."/>
            <person name="Bunk B."/>
            <person name="Jeske O."/>
            <person name="Meyerdierks A."/>
            <person name="Storesund J.E."/>
            <person name="Kallscheuer N."/>
            <person name="Luecker S."/>
            <person name="Lage O.M."/>
            <person name="Pohl T."/>
            <person name="Merkel B.J."/>
            <person name="Hornburger P."/>
            <person name="Mueller R.-W."/>
            <person name="Bruemmer F."/>
            <person name="Labrenz M."/>
            <person name="Spormann A.M."/>
            <person name="Op Den Camp H."/>
            <person name="Overmann J."/>
            <person name="Amann R."/>
            <person name="Jetten M.S.M."/>
            <person name="Mascher T."/>
            <person name="Medema M.H."/>
            <person name="Devos D.P."/>
            <person name="Kaster A.-K."/>
            <person name="Ovreas L."/>
            <person name="Rohde M."/>
            <person name="Galperin M.Y."/>
            <person name="Jogler C."/>
        </authorList>
    </citation>
    <scope>NUCLEOTIDE SEQUENCE [LARGE SCALE GENOMIC DNA]</scope>
    <source>
        <strain evidence="7 8">Pla22</strain>
    </source>
</reference>
<evidence type="ECO:0000313" key="8">
    <source>
        <dbReference type="Proteomes" id="UP000316598"/>
    </source>
</evidence>
<evidence type="ECO:0000256" key="1">
    <source>
        <dbReference type="ARBA" id="ARBA00001947"/>
    </source>
</evidence>
<dbReference type="Pfam" id="PF07687">
    <property type="entry name" value="M20_dimer"/>
    <property type="match status" value="1"/>
</dbReference>
<feature type="binding site" evidence="5">
    <location>
        <position position="79"/>
    </location>
    <ligand>
        <name>Zn(2+)</name>
        <dbReference type="ChEBI" id="CHEBI:29105"/>
        <label>1</label>
    </ligand>
</feature>
<dbReference type="OrthoDB" id="9792335at2"/>
<dbReference type="GO" id="GO:0046872">
    <property type="term" value="F:metal ion binding"/>
    <property type="evidence" value="ECO:0007669"/>
    <property type="project" value="UniProtKB-UniRule"/>
</dbReference>
<dbReference type="GO" id="GO:0009014">
    <property type="term" value="F:succinyl-diaminopimelate desuccinylase activity"/>
    <property type="evidence" value="ECO:0007669"/>
    <property type="project" value="UniProtKB-EC"/>
</dbReference>
<evidence type="ECO:0000256" key="4">
    <source>
        <dbReference type="ARBA" id="ARBA00022833"/>
    </source>
</evidence>
<dbReference type="EC" id="3.5.1.18" evidence="7"/>
<dbReference type="InterPro" id="IPR011650">
    <property type="entry name" value="Peptidase_M20_dimer"/>
</dbReference>
<dbReference type="InterPro" id="IPR036264">
    <property type="entry name" value="Bact_exopeptidase_dim_dom"/>
</dbReference>
<evidence type="ECO:0000313" key="7">
    <source>
        <dbReference type="EMBL" id="TWT53342.1"/>
    </source>
</evidence>
<keyword evidence="3 7" id="KW-0378">Hydrolase</keyword>
<dbReference type="CDD" id="cd08659">
    <property type="entry name" value="M20_ArgE_DapE-like"/>
    <property type="match status" value="1"/>
</dbReference>
<organism evidence="7 8">
    <name type="scientific">Rubripirellula amarantea</name>
    <dbReference type="NCBI Taxonomy" id="2527999"/>
    <lineage>
        <taxon>Bacteria</taxon>
        <taxon>Pseudomonadati</taxon>
        <taxon>Planctomycetota</taxon>
        <taxon>Planctomycetia</taxon>
        <taxon>Pirellulales</taxon>
        <taxon>Pirellulaceae</taxon>
        <taxon>Rubripirellula</taxon>
    </lineage>
</organism>
<dbReference type="PANTHER" id="PTHR43808">
    <property type="entry name" value="ACETYLORNITHINE DEACETYLASE"/>
    <property type="match status" value="1"/>
</dbReference>
<dbReference type="PROSITE" id="PS00759">
    <property type="entry name" value="ARGE_DAPE_CPG2_2"/>
    <property type="match status" value="1"/>
</dbReference>
<dbReference type="SUPFAM" id="SSF53187">
    <property type="entry name" value="Zn-dependent exopeptidases"/>
    <property type="match status" value="1"/>
</dbReference>